<feature type="domain" description="FCP1 homology" evidence="6">
    <location>
        <begin position="147"/>
        <end position="327"/>
    </location>
</feature>
<dbReference type="PANTHER" id="PTHR36766">
    <property type="entry name" value="PLANT BROAD-SPECTRUM MILDEW RESISTANCE PROTEIN RPW8"/>
    <property type="match status" value="1"/>
</dbReference>
<keyword evidence="3" id="KW-0611">Plant defense</keyword>
<dbReference type="InterPro" id="IPR036412">
    <property type="entry name" value="HAD-like_sf"/>
</dbReference>
<dbReference type="InterPro" id="IPR027417">
    <property type="entry name" value="P-loop_NTPase"/>
</dbReference>
<dbReference type="PANTHER" id="PTHR36766:SF40">
    <property type="entry name" value="DISEASE RESISTANCE PROTEIN RGA3"/>
    <property type="match status" value="1"/>
</dbReference>
<dbReference type="InterPro" id="IPR055414">
    <property type="entry name" value="LRR_R13L4/SHOC2-like"/>
</dbReference>
<evidence type="ECO:0000256" key="2">
    <source>
        <dbReference type="ARBA" id="ARBA00022741"/>
    </source>
</evidence>
<evidence type="ECO:0000313" key="8">
    <source>
        <dbReference type="Proteomes" id="UP000824890"/>
    </source>
</evidence>
<proteinExistence type="predicted"/>
<dbReference type="Pfam" id="PF03031">
    <property type="entry name" value="NIF"/>
    <property type="match status" value="1"/>
</dbReference>
<dbReference type="Gene3D" id="3.40.50.1000">
    <property type="entry name" value="HAD superfamily/HAD-like"/>
    <property type="match status" value="1"/>
</dbReference>
<dbReference type="Pfam" id="PF00931">
    <property type="entry name" value="NB-ARC"/>
    <property type="match status" value="1"/>
</dbReference>
<name>A0ABQ8BVG7_BRANA</name>
<feature type="region of interest" description="Disordered" evidence="5">
    <location>
        <begin position="18"/>
        <end position="40"/>
    </location>
</feature>
<dbReference type="SUPFAM" id="SSF52540">
    <property type="entry name" value="P-loop containing nucleoside triphosphate hydrolases"/>
    <property type="match status" value="1"/>
</dbReference>
<dbReference type="Pfam" id="PF23598">
    <property type="entry name" value="LRR_14"/>
    <property type="match status" value="1"/>
</dbReference>
<dbReference type="Pfam" id="PF18052">
    <property type="entry name" value="Rx_N"/>
    <property type="match status" value="1"/>
</dbReference>
<dbReference type="SMART" id="SM00577">
    <property type="entry name" value="CPDc"/>
    <property type="match status" value="1"/>
</dbReference>
<comment type="caution">
    <text evidence="7">The sequence shown here is derived from an EMBL/GenBank/DDBJ whole genome shotgun (WGS) entry which is preliminary data.</text>
</comment>
<dbReference type="Gene3D" id="1.20.5.4130">
    <property type="match status" value="1"/>
</dbReference>
<dbReference type="InterPro" id="IPR002182">
    <property type="entry name" value="NB-ARC"/>
</dbReference>
<dbReference type="CDD" id="cd14798">
    <property type="entry name" value="RX-CC_like"/>
    <property type="match status" value="1"/>
</dbReference>
<evidence type="ECO:0000313" key="7">
    <source>
        <dbReference type="EMBL" id="KAH0908482.1"/>
    </source>
</evidence>
<keyword evidence="2" id="KW-0547">Nucleotide-binding</keyword>
<dbReference type="InterPro" id="IPR004274">
    <property type="entry name" value="FCP1_dom"/>
</dbReference>
<dbReference type="PRINTS" id="PR00364">
    <property type="entry name" value="DISEASERSIST"/>
</dbReference>
<dbReference type="InterPro" id="IPR042197">
    <property type="entry name" value="Apaf_helical"/>
</dbReference>
<accession>A0ABQ8BVG7</accession>
<dbReference type="PROSITE" id="PS50969">
    <property type="entry name" value="FCP1"/>
    <property type="match status" value="1"/>
</dbReference>
<keyword evidence="1" id="KW-0677">Repeat</keyword>
<dbReference type="Gene3D" id="1.10.8.430">
    <property type="entry name" value="Helical domain of apoptotic protease-activating factors"/>
    <property type="match status" value="1"/>
</dbReference>
<keyword evidence="8" id="KW-1185">Reference proteome</keyword>
<protein>
    <recommendedName>
        <fullName evidence="6">FCP1 homology domain-containing protein</fullName>
    </recommendedName>
</protein>
<dbReference type="SUPFAM" id="SSF56784">
    <property type="entry name" value="HAD-like"/>
    <property type="match status" value="1"/>
</dbReference>
<dbReference type="InterPro" id="IPR038005">
    <property type="entry name" value="RX-like_CC"/>
</dbReference>
<dbReference type="SUPFAM" id="SSF52058">
    <property type="entry name" value="L domain-like"/>
    <property type="match status" value="1"/>
</dbReference>
<dbReference type="Gene3D" id="3.80.10.10">
    <property type="entry name" value="Ribonuclease Inhibitor"/>
    <property type="match status" value="1"/>
</dbReference>
<keyword evidence="4" id="KW-0067">ATP-binding</keyword>
<dbReference type="Proteomes" id="UP000824890">
    <property type="component" value="Unassembled WGS sequence"/>
</dbReference>
<dbReference type="InterPro" id="IPR023214">
    <property type="entry name" value="HAD_sf"/>
</dbReference>
<gene>
    <name evidence="7" type="ORF">HID58_031803</name>
</gene>
<evidence type="ECO:0000256" key="4">
    <source>
        <dbReference type="ARBA" id="ARBA00022840"/>
    </source>
</evidence>
<evidence type="ECO:0000256" key="5">
    <source>
        <dbReference type="SAM" id="MobiDB-lite"/>
    </source>
</evidence>
<sequence length="1194" mass="138393">MEKKTKRHREPVVFIVEKSEISSSSQPNLKSHNNSHKHSVSLQLLPPTRMRAIEHLVEDESVIKKARMVDNVEEVPVPVVVDGNGSENGQVTVVEEEKEKKIEEVSAALSLADTTEHMSEEVDVDAKNTEKIFPPLDLEKNKEASVVTRRRKLLVLDLNGLLADIVSPLADCKADINIGRRAIFKRPFCEEFLKFCFDKFEVGIWSSRKKNNVDRITEFLLGDMKRKLLFCWDMSYCATTTLGSLENRHKYVVFKDLNQLWEKHDSRLPWQKGDYNETNTVLLDDSPYKALLNPPYTAIFPHSYSHQNKSDTSLGNGGDLRLHLEKLVEAENVQDFIKKNPFGQEAITEASETWEFYREATRLSIGLETGSHQHRHSLDHLQTLLSFGVERLWNLLVRESERFQGFNEQLNVLKNDMKMLRCFLEDAYAKKHTSAMMENIIEDIKEIVLDAEDMVETFLLKEELKNTRGIKNSARKFSCSIFEHRGLAFSMEAISKRISKVIRDMMCHGVQQKNVEILVGYLLDEDNSQVVSITGMGGIGKTTLARKVYNHQTIKSHFPRLAWVCVSQQFTKKDVWQTILQQLRPEIKVLEMTEYVLQEKLSEVLETQKALIVIDDIWREGDWDRIKYVFLQKKGCKVLLTSRNEGVALHADRHCVTFKPKCLTFEESWDLFQRIAFPMKDTSEFKIDEEMKEMGKQMIKHCGGLPLALKVLGGLLAAQYTLDVETSRFKTCQLHDMMRDVCLLKAEEENFVEIIQGTSTANSKSSCKSRRLVVHKPDETFNVDTEVKNPSLRTLLFIKCRGWRGTSLFFTRHKLMRVLDLSRVKFEGWKVPSSIGKLIHLRYLSLFCAIHSNRVYMPNILKEMRELVYLHFPLEIKNKVKMELGNLVKLETLENFSTEHGSVDDLRGMTRLKTLSIYIRGKKCNMETLSSSLSKLPHLENLTIDKRIWYALPNDDEEEGFFLDCIHLKKLKLYIYMPKFPDEQQFPFHLTTISLTECCLKEDPMPVLEKLLHLKEVSLLYQSFRGRRMVCSRGGFPQLQMLRIRKLEELEDWIVEEGSMPFLYTLEIDACKKLKEIPEGLRFITSLEDLSVTYMGEQWGKRLLEEGEDYYKIQHIPSVEFYYQQLKEALRNYGLSDCKADINIGRRARELKQSIRWTWKRTTSARTSKISAYEINILSAFNNGKVQGTATILE</sequence>
<dbReference type="InterPro" id="IPR032675">
    <property type="entry name" value="LRR_dom_sf"/>
</dbReference>
<dbReference type="InterPro" id="IPR041118">
    <property type="entry name" value="Rx_N"/>
</dbReference>
<dbReference type="Gene3D" id="3.40.50.300">
    <property type="entry name" value="P-loop containing nucleotide triphosphate hydrolases"/>
    <property type="match status" value="1"/>
</dbReference>
<reference evidence="7 8" key="1">
    <citation type="submission" date="2021-05" db="EMBL/GenBank/DDBJ databases">
        <title>Genome Assembly of Synthetic Allotetraploid Brassica napus Reveals Homoeologous Exchanges between Subgenomes.</title>
        <authorList>
            <person name="Davis J.T."/>
        </authorList>
    </citation>
    <scope>NUCLEOTIDE SEQUENCE [LARGE SCALE GENOMIC DNA]</scope>
    <source>
        <strain evidence="8">cv. Da-Ae</strain>
        <tissue evidence="7">Seedling</tissue>
    </source>
</reference>
<evidence type="ECO:0000256" key="1">
    <source>
        <dbReference type="ARBA" id="ARBA00022737"/>
    </source>
</evidence>
<organism evidence="7 8">
    <name type="scientific">Brassica napus</name>
    <name type="common">Rape</name>
    <dbReference type="NCBI Taxonomy" id="3708"/>
    <lineage>
        <taxon>Eukaryota</taxon>
        <taxon>Viridiplantae</taxon>
        <taxon>Streptophyta</taxon>
        <taxon>Embryophyta</taxon>
        <taxon>Tracheophyta</taxon>
        <taxon>Spermatophyta</taxon>
        <taxon>Magnoliopsida</taxon>
        <taxon>eudicotyledons</taxon>
        <taxon>Gunneridae</taxon>
        <taxon>Pentapetalae</taxon>
        <taxon>rosids</taxon>
        <taxon>malvids</taxon>
        <taxon>Brassicales</taxon>
        <taxon>Brassicaceae</taxon>
        <taxon>Brassiceae</taxon>
        <taxon>Brassica</taxon>
    </lineage>
</organism>
<dbReference type="EMBL" id="JAGKQM010000009">
    <property type="protein sequence ID" value="KAH0908482.1"/>
    <property type="molecule type" value="Genomic_DNA"/>
</dbReference>
<evidence type="ECO:0000259" key="6">
    <source>
        <dbReference type="PROSITE" id="PS50969"/>
    </source>
</evidence>
<evidence type="ECO:0000256" key="3">
    <source>
        <dbReference type="ARBA" id="ARBA00022821"/>
    </source>
</evidence>